<dbReference type="EMBL" id="HBHK01019579">
    <property type="protein sequence ID" value="CAD9695151.1"/>
    <property type="molecule type" value="Transcribed_RNA"/>
</dbReference>
<comment type="similarity">
    <text evidence="4">Belongs to the neutral sphingomyelinase family.</text>
</comment>
<dbReference type="InterPro" id="IPR005135">
    <property type="entry name" value="Endo/exonuclease/phosphatase"/>
</dbReference>
<evidence type="ECO:0000256" key="5">
    <source>
        <dbReference type="ARBA" id="ARBA00022692"/>
    </source>
</evidence>
<dbReference type="AlphaFoldDB" id="A0A7S2SC36"/>
<dbReference type="InterPro" id="IPR036691">
    <property type="entry name" value="Endo/exonu/phosph_ase_sf"/>
</dbReference>
<evidence type="ECO:0000256" key="4">
    <source>
        <dbReference type="ARBA" id="ARBA00006335"/>
    </source>
</evidence>
<comment type="subcellular location">
    <subcellularLocation>
        <location evidence="1">Membrane</location>
        <topology evidence="1">Multi-pass membrane protein</topology>
    </subcellularLocation>
</comment>
<comment type="pathway">
    <text evidence="3">Sphingolipid metabolism.</text>
</comment>
<dbReference type="GO" id="GO:0016020">
    <property type="term" value="C:membrane"/>
    <property type="evidence" value="ECO:0007669"/>
    <property type="project" value="UniProtKB-SubCell"/>
</dbReference>
<dbReference type="GO" id="GO:0046872">
    <property type="term" value="F:metal ion binding"/>
    <property type="evidence" value="ECO:0007669"/>
    <property type="project" value="UniProtKB-KW"/>
</dbReference>
<keyword evidence="8" id="KW-0460">Magnesium</keyword>
<dbReference type="Pfam" id="PF03372">
    <property type="entry name" value="Exo_endo_phos"/>
    <property type="match status" value="1"/>
</dbReference>
<reference evidence="15" key="1">
    <citation type="submission" date="2021-01" db="EMBL/GenBank/DDBJ databases">
        <authorList>
            <person name="Corre E."/>
            <person name="Pelletier E."/>
            <person name="Niang G."/>
            <person name="Scheremetjew M."/>
            <person name="Finn R."/>
            <person name="Kale V."/>
            <person name="Holt S."/>
            <person name="Cochrane G."/>
            <person name="Meng A."/>
            <person name="Brown T."/>
            <person name="Cohen L."/>
        </authorList>
    </citation>
    <scope>NUCLEOTIDE SEQUENCE</scope>
    <source>
        <strain evidence="15">NY070348D</strain>
    </source>
</reference>
<dbReference type="GO" id="GO:0004767">
    <property type="term" value="F:sphingomyelin phosphodiesterase activity"/>
    <property type="evidence" value="ECO:0007669"/>
    <property type="project" value="InterPro"/>
</dbReference>
<evidence type="ECO:0000256" key="9">
    <source>
        <dbReference type="ARBA" id="ARBA00022919"/>
    </source>
</evidence>
<dbReference type="GO" id="GO:0006665">
    <property type="term" value="P:sphingolipid metabolic process"/>
    <property type="evidence" value="ECO:0007669"/>
    <property type="project" value="UniProtKB-KW"/>
</dbReference>
<evidence type="ECO:0000256" key="11">
    <source>
        <dbReference type="ARBA" id="ARBA00023098"/>
    </source>
</evidence>
<keyword evidence="6" id="KW-0479">Metal-binding</keyword>
<organism evidence="15">
    <name type="scientific">Mucochytrium quahogii</name>
    <dbReference type="NCBI Taxonomy" id="96639"/>
    <lineage>
        <taxon>Eukaryota</taxon>
        <taxon>Sar</taxon>
        <taxon>Stramenopiles</taxon>
        <taxon>Bigyra</taxon>
        <taxon>Labyrinthulomycetes</taxon>
        <taxon>Thraustochytrida</taxon>
        <taxon>Thraustochytriidae</taxon>
        <taxon>Mucochytrium</taxon>
    </lineage>
</organism>
<accession>A0A7S2SC36</accession>
<proteinExistence type="inferred from homology"/>
<name>A0A7S2SC36_9STRA</name>
<dbReference type="Gene3D" id="3.60.10.10">
    <property type="entry name" value="Endonuclease/exonuclease/phosphatase"/>
    <property type="match status" value="1"/>
</dbReference>
<keyword evidence="9" id="KW-0746">Sphingolipid metabolism</keyword>
<protein>
    <recommendedName>
        <fullName evidence="14">Endonuclease/exonuclease/phosphatase domain-containing protein</fullName>
    </recommendedName>
</protein>
<evidence type="ECO:0000256" key="1">
    <source>
        <dbReference type="ARBA" id="ARBA00004141"/>
    </source>
</evidence>
<evidence type="ECO:0000256" key="10">
    <source>
        <dbReference type="ARBA" id="ARBA00022989"/>
    </source>
</evidence>
<evidence type="ECO:0000256" key="12">
    <source>
        <dbReference type="ARBA" id="ARBA00023136"/>
    </source>
</evidence>
<sequence>MAKVMTWNVWDIPVSQFRETRMEGIAKVLRENKDNIDLVGLMECWLEKDRNKLIEAGKTGGLVYSVFFRNGSGFPGGQSSGLVLLSRWPIVNSFYHRFSAAGKPQKILHWDFNAYSGKGIGWAQIKGPGCVGDIDFYISHFVAYYTPHPEDPKYDEYVYQRHLAAWEAAQFIKSTARDHSFAVYCVDLNADPESLTYKILTQLGGLGDAWSVSGRARRDAELNDISECNGLTVNYPGSCYHDNNAWIASGEPSSRVDYILFSSTRHMIAEWVERRFSGPELIEVDSGITKGVSLSDHSAVLASFVVAPFVSEGSEQKEGNTNDIPGRKGTSEDEDKLTQALLVSTKGGIADALRRRRIAIFKAWLFCAIAIFVFCISLFWRDSWHTVIVILQYFVGVGFSLSAYTYFLIANVTIPDEESAMMFMLTSLKLRENIKFC</sequence>
<dbReference type="SUPFAM" id="SSF56219">
    <property type="entry name" value="DNase I-like"/>
    <property type="match status" value="1"/>
</dbReference>
<feature type="transmembrane region" description="Helical" evidence="13">
    <location>
        <begin position="363"/>
        <end position="380"/>
    </location>
</feature>
<feature type="domain" description="Endonuclease/exonuclease/phosphatase" evidence="14">
    <location>
        <begin position="5"/>
        <end position="297"/>
    </location>
</feature>
<keyword evidence="5 13" id="KW-0812">Transmembrane</keyword>
<evidence type="ECO:0000256" key="6">
    <source>
        <dbReference type="ARBA" id="ARBA00022723"/>
    </source>
</evidence>
<evidence type="ECO:0000256" key="2">
    <source>
        <dbReference type="ARBA" id="ARBA00004760"/>
    </source>
</evidence>
<evidence type="ECO:0000256" key="7">
    <source>
        <dbReference type="ARBA" id="ARBA00022801"/>
    </source>
</evidence>
<dbReference type="PANTHER" id="PTHR16320:SF24">
    <property type="entry name" value="PHOSPHODIESTERASE, PUTATIVE-RELATED"/>
    <property type="match status" value="1"/>
</dbReference>
<evidence type="ECO:0000313" key="15">
    <source>
        <dbReference type="EMBL" id="CAD9695151.1"/>
    </source>
</evidence>
<evidence type="ECO:0000256" key="8">
    <source>
        <dbReference type="ARBA" id="ARBA00022842"/>
    </source>
</evidence>
<evidence type="ECO:0000259" key="14">
    <source>
        <dbReference type="Pfam" id="PF03372"/>
    </source>
</evidence>
<keyword evidence="10 13" id="KW-1133">Transmembrane helix</keyword>
<gene>
    <name evidence="15" type="ORF">QSP1433_LOCUS12393</name>
</gene>
<dbReference type="PANTHER" id="PTHR16320">
    <property type="entry name" value="SPHINGOMYELINASE FAMILY MEMBER"/>
    <property type="match status" value="1"/>
</dbReference>
<keyword evidence="7" id="KW-0378">Hydrolase</keyword>
<feature type="transmembrane region" description="Helical" evidence="13">
    <location>
        <begin position="386"/>
        <end position="414"/>
    </location>
</feature>
<dbReference type="InterPro" id="IPR038772">
    <property type="entry name" value="Sph/SMPD2-like"/>
</dbReference>
<keyword evidence="12 13" id="KW-0472">Membrane</keyword>
<comment type="pathway">
    <text evidence="2">Lipid metabolism; sphingolipid metabolism.</text>
</comment>
<evidence type="ECO:0000256" key="13">
    <source>
        <dbReference type="SAM" id="Phobius"/>
    </source>
</evidence>
<evidence type="ECO:0000256" key="3">
    <source>
        <dbReference type="ARBA" id="ARBA00004991"/>
    </source>
</evidence>
<keyword evidence="11" id="KW-0443">Lipid metabolism</keyword>